<accession>A0A180GRV9</accession>
<reference evidence="3" key="1">
    <citation type="submission" date="2009-11" db="EMBL/GenBank/DDBJ databases">
        <authorList>
            <consortium name="The Broad Institute Genome Sequencing Platform"/>
            <person name="Ward D."/>
            <person name="Feldgarden M."/>
            <person name="Earl A."/>
            <person name="Young S.K."/>
            <person name="Zeng Q."/>
            <person name="Koehrsen M."/>
            <person name="Alvarado L."/>
            <person name="Berlin A."/>
            <person name="Bochicchio J."/>
            <person name="Borenstein D."/>
            <person name="Chapman S.B."/>
            <person name="Chen Z."/>
            <person name="Engels R."/>
            <person name="Freedman E."/>
            <person name="Gellesch M."/>
            <person name="Goldberg J."/>
            <person name="Griggs A."/>
            <person name="Gujja S."/>
            <person name="Heilman E."/>
            <person name="Heiman D."/>
            <person name="Hepburn T."/>
            <person name="Howarth C."/>
            <person name="Jen D."/>
            <person name="Larson L."/>
            <person name="Lewis B."/>
            <person name="Mehta T."/>
            <person name="Park D."/>
            <person name="Pearson M."/>
            <person name="Roberts A."/>
            <person name="Saif S."/>
            <person name="Shea T."/>
            <person name="Shenoy N."/>
            <person name="Sisk P."/>
            <person name="Stolte C."/>
            <person name="Sykes S."/>
            <person name="Thomson T."/>
            <person name="Walk T."/>
            <person name="White J."/>
            <person name="Yandava C."/>
            <person name="Izard J."/>
            <person name="Baranova O.V."/>
            <person name="Blanton J.M."/>
            <person name="Tanner A.C."/>
            <person name="Dewhirst F.E."/>
            <person name="Haas B."/>
            <person name="Nusbaum C."/>
            <person name="Birren B."/>
        </authorList>
    </citation>
    <scope>NUCLEOTIDE SEQUENCE [LARGE SCALE GENOMIC DNA]</scope>
    <source>
        <strain evidence="3">1-1 BBBD Race 1</strain>
    </source>
</reference>
<keyword evidence="1" id="KW-0175">Coiled coil</keyword>
<reference evidence="4" key="4">
    <citation type="submission" date="2025-05" db="UniProtKB">
        <authorList>
            <consortium name="EnsemblFungi"/>
        </authorList>
    </citation>
    <scope>IDENTIFICATION</scope>
    <source>
        <strain evidence="4">isolate 1-1 / race 1 (BBBD)</strain>
    </source>
</reference>
<dbReference type="EnsemblFungi" id="PTTG_08878-t43_1">
    <property type="protein sequence ID" value="PTTG_08878-t43_1-p1"/>
    <property type="gene ID" value="PTTG_08878"/>
</dbReference>
<evidence type="ECO:0000313" key="4">
    <source>
        <dbReference type="EnsemblFungi" id="PTTG_08878-t43_1-p1"/>
    </source>
</evidence>
<name>A0A180GRV9_PUCT1</name>
<protein>
    <submittedName>
        <fullName evidence="3 4">Uncharacterized protein</fullName>
    </submittedName>
</protein>
<dbReference type="Proteomes" id="UP000005240">
    <property type="component" value="Unassembled WGS sequence"/>
</dbReference>
<feature type="compositionally biased region" description="Basic and acidic residues" evidence="2">
    <location>
        <begin position="184"/>
        <end position="195"/>
    </location>
</feature>
<evidence type="ECO:0000256" key="2">
    <source>
        <dbReference type="SAM" id="MobiDB-lite"/>
    </source>
</evidence>
<sequence length="195" mass="22246">MPSSETRRMMLVKNVFSRSITNVSKPVNAQTLAEAFPYATPQMLDTLAEQTKTLFSHYANGRWTEFAEAASFEELCNQFDLLEREAIERIQAGAQPVKITRDPKLSIPPLLLQTLTNLETLYQSANERQLQTNANLQAQIRKQISEIERLESDIKNRVGQIQSTADQWKQPEGAWMDGPLAQSKHTDLQVHRHLK</sequence>
<keyword evidence="5" id="KW-1185">Reference proteome</keyword>
<reference evidence="4 5" key="3">
    <citation type="journal article" date="2017" name="G3 (Bethesda)">
        <title>Comparative analysis highlights variable genome content of wheat rusts and divergence of the mating loci.</title>
        <authorList>
            <person name="Cuomo C.A."/>
            <person name="Bakkeren G."/>
            <person name="Khalil H.B."/>
            <person name="Panwar V."/>
            <person name="Joly D."/>
            <person name="Linning R."/>
            <person name="Sakthikumar S."/>
            <person name="Song X."/>
            <person name="Adiconis X."/>
            <person name="Fan L."/>
            <person name="Goldberg J.M."/>
            <person name="Levin J.Z."/>
            <person name="Young S."/>
            <person name="Zeng Q."/>
            <person name="Anikster Y."/>
            <person name="Bruce M."/>
            <person name="Wang M."/>
            <person name="Yin C."/>
            <person name="McCallum B."/>
            <person name="Szabo L.J."/>
            <person name="Hulbert S."/>
            <person name="Chen X."/>
            <person name="Fellers J.P."/>
        </authorList>
    </citation>
    <scope>NUCLEOTIDE SEQUENCE</scope>
    <source>
        <strain evidence="5">Isolate 1-1 / race 1 (BBBD)</strain>
        <strain evidence="4">isolate 1-1 / race 1 (BBBD)</strain>
    </source>
</reference>
<gene>
    <name evidence="3" type="ORF">PTTG_08878</name>
</gene>
<dbReference type="AlphaFoldDB" id="A0A180GRV9"/>
<evidence type="ECO:0000256" key="1">
    <source>
        <dbReference type="SAM" id="Coils"/>
    </source>
</evidence>
<dbReference type="EMBL" id="ADAS02000030">
    <property type="protein sequence ID" value="OAV95281.1"/>
    <property type="molecule type" value="Genomic_DNA"/>
</dbReference>
<dbReference type="OrthoDB" id="2505219at2759"/>
<evidence type="ECO:0000313" key="5">
    <source>
        <dbReference type="Proteomes" id="UP000005240"/>
    </source>
</evidence>
<proteinExistence type="predicted"/>
<dbReference type="VEuPathDB" id="FungiDB:PTTG_08878"/>
<feature type="coiled-coil region" evidence="1">
    <location>
        <begin position="126"/>
        <end position="153"/>
    </location>
</feature>
<organism evidence="3">
    <name type="scientific">Puccinia triticina (isolate 1-1 / race 1 (BBBD))</name>
    <name type="common">Brown leaf rust fungus</name>
    <dbReference type="NCBI Taxonomy" id="630390"/>
    <lineage>
        <taxon>Eukaryota</taxon>
        <taxon>Fungi</taxon>
        <taxon>Dikarya</taxon>
        <taxon>Basidiomycota</taxon>
        <taxon>Pucciniomycotina</taxon>
        <taxon>Pucciniomycetes</taxon>
        <taxon>Pucciniales</taxon>
        <taxon>Pucciniaceae</taxon>
        <taxon>Puccinia</taxon>
    </lineage>
</organism>
<reference evidence="3" key="2">
    <citation type="submission" date="2016-05" db="EMBL/GenBank/DDBJ databases">
        <title>Comparative analysis highlights variable genome content of wheat rusts and divergence of the mating loci.</title>
        <authorList>
            <person name="Cuomo C.A."/>
            <person name="Bakkeren G."/>
            <person name="Szabo L."/>
            <person name="Khalil H."/>
            <person name="Joly D."/>
            <person name="Goldberg J."/>
            <person name="Young S."/>
            <person name="Zeng Q."/>
            <person name="Fellers J."/>
        </authorList>
    </citation>
    <scope>NUCLEOTIDE SEQUENCE [LARGE SCALE GENOMIC DNA]</scope>
    <source>
        <strain evidence="3">1-1 BBBD Race 1</strain>
    </source>
</reference>
<feature type="region of interest" description="Disordered" evidence="2">
    <location>
        <begin position="162"/>
        <end position="195"/>
    </location>
</feature>
<evidence type="ECO:0000313" key="3">
    <source>
        <dbReference type="EMBL" id="OAV95281.1"/>
    </source>
</evidence>